<organism evidence="10 11">
    <name type="scientific">Thraustotheca clavata</name>
    <dbReference type="NCBI Taxonomy" id="74557"/>
    <lineage>
        <taxon>Eukaryota</taxon>
        <taxon>Sar</taxon>
        <taxon>Stramenopiles</taxon>
        <taxon>Oomycota</taxon>
        <taxon>Saprolegniomycetes</taxon>
        <taxon>Saprolegniales</taxon>
        <taxon>Achlyaceae</taxon>
        <taxon>Thraustotheca</taxon>
    </lineage>
</organism>
<name>A0A1W0A3T7_9STRA</name>
<sequence>MFSIGSGKDEARIFLEKHHLDKETLKQIEAIASHPAVEQTRIMPDAHKGNGCCVGFTCKLTPNVLPGLIGGDIGCGIAMHPLPASAIAKKKSLARLDRIIQNCIPMGNGHDNIHSTSRFQDAQYDSYFALAQSQAIAFAEKFKDEFNQNIQSLVPVYNHDYLHELCSRTGSNYDYDLRALGTLGGGNHFIEVNQGDNGKAYLTVHTGSRNIGQCIAQYHYKQASGAINQSDNNVNDDIDTTGVQTNSGVLSGAKAAAYFFDMIWAQTFAAMNRRAIVSLILMELGDITYDPNALIESTHNYIDFRDLIVRKGAIRCHQDELCVIALNMRDGVLICSGKGNLTWNYSGPHGCGRIKPRSSAALKKTRKSDISAIMRGFQNEMKDVYSTCVVPETLDERPCAYRDAEIIQDALAPTAHILCHARALLNVKGH</sequence>
<dbReference type="GO" id="GO:0006396">
    <property type="term" value="P:RNA processing"/>
    <property type="evidence" value="ECO:0007669"/>
    <property type="project" value="InterPro"/>
</dbReference>
<comment type="caution">
    <text evidence="10">The sequence shown here is derived from an EMBL/GenBank/DDBJ whole genome shotgun (WGS) entry which is preliminary data.</text>
</comment>
<accession>A0A1W0A3T7</accession>
<evidence type="ECO:0000256" key="5">
    <source>
        <dbReference type="ARBA" id="ARBA00023134"/>
    </source>
</evidence>
<dbReference type="Proteomes" id="UP000243217">
    <property type="component" value="Unassembled WGS sequence"/>
</dbReference>
<feature type="binding site" evidence="9">
    <location>
        <position position="72"/>
    </location>
    <ligand>
        <name>Mn(2+)</name>
        <dbReference type="ChEBI" id="CHEBI:29035"/>
        <label>1</label>
    </ligand>
</feature>
<dbReference type="PANTHER" id="PTHR43749">
    <property type="entry name" value="RNA-SPLICING LIGASE RTCB"/>
    <property type="match status" value="1"/>
</dbReference>
<dbReference type="OrthoDB" id="10249697at2759"/>
<evidence type="ECO:0000256" key="8">
    <source>
        <dbReference type="PIRSR" id="PIRSR601233-2"/>
    </source>
</evidence>
<dbReference type="InterPro" id="IPR052915">
    <property type="entry name" value="RtcB-like"/>
</dbReference>
<keyword evidence="3 9" id="KW-0479">Metal-binding</keyword>
<comment type="catalytic activity">
    <reaction evidence="7">
        <text>a 3'-end 3'-phospho-ribonucleotide-RNA + a 5'-end dephospho-ribonucleoside-RNA + GTP = a ribonucleotidyl-ribonucleotide-RNA + GMP + diphosphate</text>
        <dbReference type="Rhea" id="RHEA:68076"/>
        <dbReference type="Rhea" id="RHEA-COMP:10463"/>
        <dbReference type="Rhea" id="RHEA-COMP:13936"/>
        <dbReference type="Rhea" id="RHEA-COMP:17355"/>
        <dbReference type="ChEBI" id="CHEBI:33019"/>
        <dbReference type="ChEBI" id="CHEBI:37565"/>
        <dbReference type="ChEBI" id="CHEBI:58115"/>
        <dbReference type="ChEBI" id="CHEBI:83062"/>
        <dbReference type="ChEBI" id="CHEBI:138284"/>
        <dbReference type="ChEBI" id="CHEBI:173118"/>
        <dbReference type="EC" id="6.5.1.8"/>
    </reaction>
</comment>
<evidence type="ECO:0000256" key="6">
    <source>
        <dbReference type="ARBA" id="ARBA00023211"/>
    </source>
</evidence>
<dbReference type="SUPFAM" id="SSF103365">
    <property type="entry name" value="Hypothetical protein PH1602"/>
    <property type="match status" value="1"/>
</dbReference>
<evidence type="ECO:0000256" key="9">
    <source>
        <dbReference type="PIRSR" id="PIRSR601233-3"/>
    </source>
</evidence>
<dbReference type="GO" id="GO:0030145">
    <property type="term" value="F:manganese ion binding"/>
    <property type="evidence" value="ECO:0007669"/>
    <property type="project" value="TreeGrafter"/>
</dbReference>
<keyword evidence="4 8" id="KW-0547">Nucleotide-binding</keyword>
<dbReference type="EC" id="6.5.1.8" evidence="1"/>
<comment type="cofactor">
    <cofactor evidence="9">
        <name>Mn(2+)</name>
        <dbReference type="ChEBI" id="CHEBI:29035"/>
    </cofactor>
    <text evidence="9">Binds 2 manganese ions per subunit.</text>
</comment>
<evidence type="ECO:0000313" key="11">
    <source>
        <dbReference type="Proteomes" id="UP000243217"/>
    </source>
</evidence>
<gene>
    <name evidence="10" type="ORF">THRCLA_20764</name>
</gene>
<feature type="binding site" evidence="8">
    <location>
        <begin position="187"/>
        <end position="191"/>
    </location>
    <ligand>
        <name>GMP</name>
        <dbReference type="ChEBI" id="CHEBI:58115"/>
    </ligand>
</feature>
<dbReference type="GO" id="GO:0170057">
    <property type="term" value="F:RNA ligase (GTP) activity"/>
    <property type="evidence" value="ECO:0007669"/>
    <property type="project" value="UniProtKB-EC"/>
</dbReference>
<evidence type="ECO:0000256" key="1">
    <source>
        <dbReference type="ARBA" id="ARBA00012726"/>
    </source>
</evidence>
<dbReference type="GO" id="GO:0042245">
    <property type="term" value="P:RNA repair"/>
    <property type="evidence" value="ECO:0007669"/>
    <property type="project" value="TreeGrafter"/>
</dbReference>
<dbReference type="STRING" id="74557.A0A1W0A3T7"/>
<evidence type="ECO:0000256" key="7">
    <source>
        <dbReference type="ARBA" id="ARBA00047746"/>
    </source>
</evidence>
<dbReference type="InterPro" id="IPR036025">
    <property type="entry name" value="RtcB-like_sf"/>
</dbReference>
<keyword evidence="6 9" id="KW-0464">Manganese</keyword>
<evidence type="ECO:0000256" key="3">
    <source>
        <dbReference type="ARBA" id="ARBA00022723"/>
    </source>
</evidence>
<dbReference type="EMBL" id="JNBS01000532">
    <property type="protein sequence ID" value="OQS04915.1"/>
    <property type="molecule type" value="Genomic_DNA"/>
</dbReference>
<dbReference type="AlphaFoldDB" id="A0A1W0A3T7"/>
<dbReference type="InterPro" id="IPR001233">
    <property type="entry name" value="RtcB"/>
</dbReference>
<evidence type="ECO:0000256" key="4">
    <source>
        <dbReference type="ARBA" id="ARBA00022741"/>
    </source>
</evidence>
<protein>
    <recommendedName>
        <fullName evidence="1">3'-phosphate/5'-hydroxy nucleic acid ligase</fullName>
        <ecNumber evidence="1">6.5.1.8</ecNumber>
    </recommendedName>
</protein>
<keyword evidence="5 8" id="KW-0342">GTP-binding</keyword>
<dbReference type="GO" id="GO:0005525">
    <property type="term" value="F:GTP binding"/>
    <property type="evidence" value="ECO:0007669"/>
    <property type="project" value="UniProtKB-KW"/>
</dbReference>
<proteinExistence type="predicted"/>
<evidence type="ECO:0000313" key="10">
    <source>
        <dbReference type="EMBL" id="OQS04915.1"/>
    </source>
</evidence>
<dbReference type="GO" id="GO:0003909">
    <property type="term" value="F:DNA ligase activity"/>
    <property type="evidence" value="ECO:0007669"/>
    <property type="project" value="TreeGrafter"/>
</dbReference>
<feature type="binding site" evidence="9">
    <location>
        <position position="188"/>
    </location>
    <ligand>
        <name>Mn(2+)</name>
        <dbReference type="ChEBI" id="CHEBI:29035"/>
        <label>1</label>
    </ligand>
</feature>
<evidence type="ECO:0000256" key="2">
    <source>
        <dbReference type="ARBA" id="ARBA00022598"/>
    </source>
</evidence>
<feature type="binding site" evidence="9">
    <location>
        <position position="205"/>
    </location>
    <ligand>
        <name>Mn(2+)</name>
        <dbReference type="ChEBI" id="CHEBI:29035"/>
        <label>2</label>
    </ligand>
</feature>
<reference evidence="10 11" key="1">
    <citation type="journal article" date="2014" name="Genome Biol. Evol.">
        <title>The secreted proteins of Achlya hypogyna and Thraustotheca clavata identify the ancestral oomycete secretome and reveal gene acquisitions by horizontal gene transfer.</title>
        <authorList>
            <person name="Misner I."/>
            <person name="Blouin N."/>
            <person name="Leonard G."/>
            <person name="Richards T.A."/>
            <person name="Lane C.E."/>
        </authorList>
    </citation>
    <scope>NUCLEOTIDE SEQUENCE [LARGE SCALE GENOMIC DNA]</scope>
    <source>
        <strain evidence="10 11">ATCC 34112</strain>
    </source>
</reference>
<dbReference type="Pfam" id="PF01139">
    <property type="entry name" value="RtcB"/>
    <property type="match status" value="1"/>
</dbReference>
<keyword evidence="11" id="KW-1185">Reference proteome</keyword>
<dbReference type="GO" id="GO:0006281">
    <property type="term" value="P:DNA repair"/>
    <property type="evidence" value="ECO:0007669"/>
    <property type="project" value="TreeGrafter"/>
</dbReference>
<dbReference type="Gene3D" id="3.90.1860.10">
    <property type="entry name" value="tRNA-splicing ligase RtcB"/>
    <property type="match status" value="1"/>
</dbReference>
<keyword evidence="2" id="KW-0436">Ligase</keyword>
<dbReference type="PANTHER" id="PTHR43749:SF2">
    <property type="entry name" value="RNA-SPLICING LIGASE RTCB"/>
    <property type="match status" value="1"/>
</dbReference>